<dbReference type="InterPro" id="IPR006070">
    <property type="entry name" value="Sua5-like_dom"/>
</dbReference>
<gene>
    <name evidence="13" type="ORF">A3G51_00390</name>
</gene>
<keyword evidence="9" id="KW-0067">ATP-binding</keyword>
<protein>
    <recommendedName>
        <fullName evidence="10">L-threonylcarbamoyladenylate synthase</fullName>
        <ecNumber evidence="3">2.7.7.87</ecNumber>
    </recommendedName>
    <alternativeName>
        <fullName evidence="10">L-threonylcarbamoyladenylate synthase</fullName>
    </alternativeName>
</protein>
<dbReference type="AlphaFoldDB" id="A0A1F8H9S4"/>
<dbReference type="InterPro" id="IPR050156">
    <property type="entry name" value="TC-AMP_synthase_SUA5"/>
</dbReference>
<dbReference type="Gene3D" id="3.90.870.10">
    <property type="entry name" value="DHBP synthase"/>
    <property type="match status" value="1"/>
</dbReference>
<organism evidence="13 14">
    <name type="scientific">Candidatus Yanofskybacteria bacterium RIFCSPLOWO2_12_FULL_43_11b</name>
    <dbReference type="NCBI Taxonomy" id="1802710"/>
    <lineage>
        <taxon>Bacteria</taxon>
        <taxon>Candidatus Yanofskyibacteriota</taxon>
    </lineage>
</organism>
<dbReference type="InterPro" id="IPR017945">
    <property type="entry name" value="DHBP_synth_RibB-like_a/b_dom"/>
</dbReference>
<feature type="domain" description="YrdC-like" evidence="12">
    <location>
        <begin position="13"/>
        <end position="201"/>
    </location>
</feature>
<evidence type="ECO:0000256" key="8">
    <source>
        <dbReference type="ARBA" id="ARBA00022741"/>
    </source>
</evidence>
<dbReference type="GO" id="GO:0003725">
    <property type="term" value="F:double-stranded RNA binding"/>
    <property type="evidence" value="ECO:0007669"/>
    <property type="project" value="InterPro"/>
</dbReference>
<comment type="catalytic activity">
    <reaction evidence="11">
        <text>L-threonine + hydrogencarbonate + ATP = L-threonylcarbamoyladenylate + diphosphate + H2O</text>
        <dbReference type="Rhea" id="RHEA:36407"/>
        <dbReference type="ChEBI" id="CHEBI:15377"/>
        <dbReference type="ChEBI" id="CHEBI:17544"/>
        <dbReference type="ChEBI" id="CHEBI:30616"/>
        <dbReference type="ChEBI" id="CHEBI:33019"/>
        <dbReference type="ChEBI" id="CHEBI:57926"/>
        <dbReference type="ChEBI" id="CHEBI:73682"/>
        <dbReference type="EC" id="2.7.7.87"/>
    </reaction>
</comment>
<evidence type="ECO:0000256" key="4">
    <source>
        <dbReference type="ARBA" id="ARBA00022490"/>
    </source>
</evidence>
<sequence length="215" mass="24042">MKTIQVDLNKNYSNVIREAVNVLNYGGTIVYPTDTLYGLGANVLNEIAVKKVFRIKERSFSKPLPMIVRNHVWVKELAEVKPRHEEIMKKVWPGKVTVVLFKKEIVPGILTAEFNSVGIRIPDYVFTDKLLGKFGYPLTSTSANISGQEPTNDINKIVEIFSKSTEKPDLIIDAGILPKSEPSMIIDLTGDKPKVLRISPTKPEKLLELLELGGK</sequence>
<comment type="subcellular location">
    <subcellularLocation>
        <location evidence="1">Cytoplasm</location>
    </subcellularLocation>
</comment>
<evidence type="ECO:0000256" key="3">
    <source>
        <dbReference type="ARBA" id="ARBA00012584"/>
    </source>
</evidence>
<evidence type="ECO:0000256" key="5">
    <source>
        <dbReference type="ARBA" id="ARBA00022679"/>
    </source>
</evidence>
<name>A0A1F8H9S4_9BACT</name>
<dbReference type="GO" id="GO:0061710">
    <property type="term" value="F:L-threonylcarbamoyladenylate synthase"/>
    <property type="evidence" value="ECO:0007669"/>
    <property type="project" value="UniProtKB-EC"/>
</dbReference>
<dbReference type="PANTHER" id="PTHR17490:SF16">
    <property type="entry name" value="THREONYLCARBAMOYL-AMP SYNTHASE"/>
    <property type="match status" value="1"/>
</dbReference>
<comment type="similarity">
    <text evidence="2">Belongs to the SUA5 family.</text>
</comment>
<evidence type="ECO:0000256" key="1">
    <source>
        <dbReference type="ARBA" id="ARBA00004496"/>
    </source>
</evidence>
<keyword evidence="6" id="KW-0819">tRNA processing</keyword>
<evidence type="ECO:0000256" key="9">
    <source>
        <dbReference type="ARBA" id="ARBA00022840"/>
    </source>
</evidence>
<dbReference type="GO" id="GO:0006450">
    <property type="term" value="P:regulation of translational fidelity"/>
    <property type="evidence" value="ECO:0007669"/>
    <property type="project" value="TreeGrafter"/>
</dbReference>
<comment type="caution">
    <text evidence="13">The sequence shown here is derived from an EMBL/GenBank/DDBJ whole genome shotgun (WGS) entry which is preliminary data.</text>
</comment>
<evidence type="ECO:0000256" key="7">
    <source>
        <dbReference type="ARBA" id="ARBA00022695"/>
    </source>
</evidence>
<keyword evidence="4" id="KW-0963">Cytoplasm</keyword>
<dbReference type="NCBIfam" id="TIGR00057">
    <property type="entry name" value="L-threonylcarbamoyladenylate synthase"/>
    <property type="match status" value="1"/>
</dbReference>
<keyword evidence="5" id="KW-0808">Transferase</keyword>
<dbReference type="GO" id="GO:0005524">
    <property type="term" value="F:ATP binding"/>
    <property type="evidence" value="ECO:0007669"/>
    <property type="project" value="UniProtKB-KW"/>
</dbReference>
<dbReference type="PROSITE" id="PS51163">
    <property type="entry name" value="YRDC"/>
    <property type="match status" value="1"/>
</dbReference>
<evidence type="ECO:0000256" key="2">
    <source>
        <dbReference type="ARBA" id="ARBA00007663"/>
    </source>
</evidence>
<proteinExistence type="inferred from homology"/>
<dbReference type="Proteomes" id="UP000177745">
    <property type="component" value="Unassembled WGS sequence"/>
</dbReference>
<keyword evidence="7" id="KW-0548">Nucleotidyltransferase</keyword>
<evidence type="ECO:0000256" key="10">
    <source>
        <dbReference type="ARBA" id="ARBA00029774"/>
    </source>
</evidence>
<dbReference type="GO" id="GO:0005737">
    <property type="term" value="C:cytoplasm"/>
    <property type="evidence" value="ECO:0007669"/>
    <property type="project" value="UniProtKB-SubCell"/>
</dbReference>
<dbReference type="EMBL" id="MGKY01000002">
    <property type="protein sequence ID" value="OGN34357.1"/>
    <property type="molecule type" value="Genomic_DNA"/>
</dbReference>
<accession>A0A1F8H9S4</accession>
<dbReference type="GO" id="GO:0000049">
    <property type="term" value="F:tRNA binding"/>
    <property type="evidence" value="ECO:0007669"/>
    <property type="project" value="TreeGrafter"/>
</dbReference>
<evidence type="ECO:0000313" key="13">
    <source>
        <dbReference type="EMBL" id="OGN34357.1"/>
    </source>
</evidence>
<dbReference type="Pfam" id="PF01300">
    <property type="entry name" value="Sua5_yciO_yrdC"/>
    <property type="match status" value="1"/>
</dbReference>
<dbReference type="SUPFAM" id="SSF55821">
    <property type="entry name" value="YrdC/RibB"/>
    <property type="match status" value="1"/>
</dbReference>
<evidence type="ECO:0000313" key="14">
    <source>
        <dbReference type="Proteomes" id="UP000177745"/>
    </source>
</evidence>
<dbReference type="PANTHER" id="PTHR17490">
    <property type="entry name" value="SUA5"/>
    <property type="match status" value="1"/>
</dbReference>
<evidence type="ECO:0000259" key="12">
    <source>
        <dbReference type="PROSITE" id="PS51163"/>
    </source>
</evidence>
<keyword evidence="8" id="KW-0547">Nucleotide-binding</keyword>
<reference evidence="13 14" key="1">
    <citation type="journal article" date="2016" name="Nat. Commun.">
        <title>Thousands of microbial genomes shed light on interconnected biogeochemical processes in an aquifer system.</title>
        <authorList>
            <person name="Anantharaman K."/>
            <person name="Brown C.T."/>
            <person name="Hug L.A."/>
            <person name="Sharon I."/>
            <person name="Castelle C.J."/>
            <person name="Probst A.J."/>
            <person name="Thomas B.C."/>
            <person name="Singh A."/>
            <person name="Wilkins M.J."/>
            <person name="Karaoz U."/>
            <person name="Brodie E.L."/>
            <person name="Williams K.H."/>
            <person name="Hubbard S.S."/>
            <person name="Banfield J.F."/>
        </authorList>
    </citation>
    <scope>NUCLEOTIDE SEQUENCE [LARGE SCALE GENOMIC DNA]</scope>
</reference>
<dbReference type="EC" id="2.7.7.87" evidence="3"/>
<dbReference type="GO" id="GO:0008033">
    <property type="term" value="P:tRNA processing"/>
    <property type="evidence" value="ECO:0007669"/>
    <property type="project" value="UniProtKB-KW"/>
</dbReference>
<evidence type="ECO:0000256" key="6">
    <source>
        <dbReference type="ARBA" id="ARBA00022694"/>
    </source>
</evidence>
<evidence type="ECO:0000256" key="11">
    <source>
        <dbReference type="ARBA" id="ARBA00048366"/>
    </source>
</evidence>